<gene>
    <name evidence="1" type="ORF">D1868_04460</name>
</gene>
<dbReference type="EMBL" id="CP045483">
    <property type="protein sequence ID" value="QGR19307.1"/>
    <property type="molecule type" value="Genomic_DNA"/>
</dbReference>
<dbReference type="OrthoDB" id="19374at2157"/>
<accession>A0A650CP73</accession>
<protein>
    <submittedName>
        <fullName evidence="1">Uncharacterized protein</fullName>
    </submittedName>
</protein>
<evidence type="ECO:0000313" key="2">
    <source>
        <dbReference type="Proteomes" id="UP000423396"/>
    </source>
</evidence>
<dbReference type="AlphaFoldDB" id="A0A650CP73"/>
<organism evidence="1 2">
    <name type="scientific">Stygiolobus azoricus</name>
    <dbReference type="NCBI Taxonomy" id="41675"/>
    <lineage>
        <taxon>Archaea</taxon>
        <taxon>Thermoproteota</taxon>
        <taxon>Thermoprotei</taxon>
        <taxon>Sulfolobales</taxon>
        <taxon>Sulfolobaceae</taxon>
        <taxon>Stygiolobus</taxon>
    </lineage>
</organism>
<dbReference type="GeneID" id="42798299"/>
<dbReference type="RefSeq" id="WP_156005954.1">
    <property type="nucleotide sequence ID" value="NZ_CP045483.1"/>
</dbReference>
<dbReference type="Proteomes" id="UP000423396">
    <property type="component" value="Chromosome"/>
</dbReference>
<reference evidence="1 2" key="1">
    <citation type="submission" date="2019-10" db="EMBL/GenBank/DDBJ databases">
        <title>Genome Sequences from Six Type Strain Members of the Archaeal Family Sulfolobaceae: Acidianus ambivalens, Acidianus infernus, Metallosphaera prunae, Stygiolobus azoricus, Sulfolobus metallicus, and Sulfurisphaera ohwakuensis.</title>
        <authorList>
            <person name="Counts J.A."/>
            <person name="Kelly R.M."/>
        </authorList>
    </citation>
    <scope>NUCLEOTIDE SEQUENCE [LARGE SCALE GENOMIC DNA]</scope>
    <source>
        <strain evidence="1 2">FC6</strain>
    </source>
</reference>
<dbReference type="KEGG" id="sazo:D1868_04460"/>
<name>A0A650CP73_9CREN</name>
<proteinExistence type="predicted"/>
<evidence type="ECO:0000313" key="1">
    <source>
        <dbReference type="EMBL" id="QGR19307.1"/>
    </source>
</evidence>
<keyword evidence="2" id="KW-1185">Reference proteome</keyword>
<sequence length="114" mass="12864">MGEPDFLRHIVSKILTPVSLDIKKLDEAQKLLAKAESKYGFSSYGGDPEKLANYILSPDFINLVLIIGVDLSKKLLYLTRDSYSSPKIKEAVQKMLEELDGYSGEETNQVMMYK</sequence>